<dbReference type="AlphaFoldDB" id="A0A101FSK1"/>
<dbReference type="EMBL" id="LGHB01000047">
    <property type="protein sequence ID" value="KUK94578.1"/>
    <property type="molecule type" value="Genomic_DNA"/>
</dbReference>
<dbReference type="Pfam" id="PF10670">
    <property type="entry name" value="DUF4198"/>
    <property type="match status" value="1"/>
</dbReference>
<reference evidence="2" key="1">
    <citation type="journal article" date="2015" name="MBio">
        <title>Genome-resolved metagenomic analysis reveals roles for candidate phyla and other microbial community members in biogeochemical transformations in oil reservoirs.</title>
        <authorList>
            <person name="Hu P."/>
            <person name="Tom L."/>
            <person name="Singh A."/>
            <person name="Thomas B.C."/>
            <person name="Baker B.J."/>
            <person name="Piceno Y.M."/>
            <person name="Andersen G.L."/>
            <person name="Banfield J.F."/>
        </authorList>
    </citation>
    <scope>NUCLEOTIDE SEQUENCE [LARGE SCALE GENOMIC DNA]</scope>
    <source>
        <strain evidence="2">56_747</strain>
    </source>
</reference>
<dbReference type="Proteomes" id="UP000057043">
    <property type="component" value="Unassembled WGS sequence"/>
</dbReference>
<evidence type="ECO:0000313" key="4">
    <source>
        <dbReference type="Proteomes" id="UP000057043"/>
    </source>
</evidence>
<name>A0A101FSK1_9EURY</name>
<dbReference type="PATRIC" id="fig|301375.6.peg.2155"/>
<gene>
    <name evidence="1" type="ORF">XD72_1968</name>
    <name evidence="2" type="ORF">XE07_2102</name>
</gene>
<dbReference type="Proteomes" id="UP000053961">
    <property type="component" value="Unassembled WGS sequence"/>
</dbReference>
<proteinExistence type="predicted"/>
<evidence type="ECO:0008006" key="5">
    <source>
        <dbReference type="Google" id="ProtNLM"/>
    </source>
</evidence>
<accession>A0A101FSK1</accession>
<evidence type="ECO:0000313" key="1">
    <source>
        <dbReference type="EMBL" id="KUK43668.1"/>
    </source>
</evidence>
<comment type="caution">
    <text evidence="1">The sequence shown here is derived from an EMBL/GenBank/DDBJ whole genome shotgun (WGS) entry which is preliminary data.</text>
</comment>
<dbReference type="EMBL" id="LGFT01000056">
    <property type="protein sequence ID" value="KUK43668.1"/>
    <property type="molecule type" value="Genomic_DNA"/>
</dbReference>
<organism evidence="1 4">
    <name type="scientific">Methanothrix harundinacea</name>
    <dbReference type="NCBI Taxonomy" id="301375"/>
    <lineage>
        <taxon>Archaea</taxon>
        <taxon>Methanobacteriati</taxon>
        <taxon>Methanobacteriota</taxon>
        <taxon>Stenosarchaea group</taxon>
        <taxon>Methanomicrobia</taxon>
        <taxon>Methanotrichales</taxon>
        <taxon>Methanotrichaceae</taxon>
        <taxon>Methanothrix</taxon>
    </lineage>
</organism>
<sequence>MMKRYFVTTMALLSLLAISASAHSLWVETRDIADAGEPLTVYSFFGHTTSATGIYVPLMDAHYLIAPDGNRQDLTMKTGDWLPGFGWIGYSNAEVTPGVNGDYVFAAVRSPGVYDPAWHGSPSDPRLSASFAKAIIHVGDEKTGGWNAGFPLEITTEVAPYEIGAADNITFVAMYEDEPVNATYSAYYWTWDAHSGADVQTGVAGDDGEFTVNFSQGGLWLVSTSYTIPGAGEWTATYESGDHYKVGDVVPYDSSSYTSTLSVWVR</sequence>
<evidence type="ECO:0000313" key="3">
    <source>
        <dbReference type="Proteomes" id="UP000053961"/>
    </source>
</evidence>
<protein>
    <recommendedName>
        <fullName evidence="5">DUF4198 domain-containing protein</fullName>
    </recommendedName>
</protein>
<evidence type="ECO:0000313" key="2">
    <source>
        <dbReference type="EMBL" id="KUK94578.1"/>
    </source>
</evidence>
<dbReference type="InterPro" id="IPR019613">
    <property type="entry name" value="DUF4198"/>
</dbReference>
<reference evidence="3 4" key="2">
    <citation type="journal article" date="2015" name="MBio">
        <title>Genome-Resolved Metagenomic Analysis Reveals Roles for Candidate Phyla and Other Microbial Community Members in Biogeochemical Transformations in Oil Reservoirs.</title>
        <authorList>
            <person name="Hu P."/>
            <person name="Tom L."/>
            <person name="Singh A."/>
            <person name="Thomas B.C."/>
            <person name="Baker B.J."/>
            <person name="Piceno Y.M."/>
            <person name="Andersen G.L."/>
            <person name="Banfield J.F."/>
        </authorList>
    </citation>
    <scope>NUCLEOTIDE SEQUENCE [LARGE SCALE GENOMIC DNA]</scope>
    <source>
        <strain evidence="1">57_489</strain>
    </source>
</reference>